<sequence length="113" mass="13146">MYPWSIGTFEAKNIHYGFFGNHGIPDEISFRQHKILSMVMSILQSAKYSLVYSYDPRRDTSFIDSLHEGHNFFGGCNIYCYISGRGNIFIVIIPHMDYSINTRNRIKSHEDCL</sequence>
<accession>A0A0V0H1P5</accession>
<protein>
    <submittedName>
        <fullName evidence="1">Putative ovule protein</fullName>
    </submittedName>
</protein>
<evidence type="ECO:0000313" key="1">
    <source>
        <dbReference type="EMBL" id="JAP13632.1"/>
    </source>
</evidence>
<name>A0A0V0H1P5_SOLCH</name>
<proteinExistence type="predicted"/>
<dbReference type="AlphaFoldDB" id="A0A0V0H1P5"/>
<reference evidence="1" key="1">
    <citation type="submission" date="2015-12" db="EMBL/GenBank/DDBJ databases">
        <title>Gene expression during late stages of embryo sac development: a critical building block for successful pollen-pistil interactions.</title>
        <authorList>
            <person name="Liu Y."/>
            <person name="Joly V."/>
            <person name="Sabar M."/>
            <person name="Matton D.P."/>
        </authorList>
    </citation>
    <scope>NUCLEOTIDE SEQUENCE</scope>
</reference>
<organism evidence="1">
    <name type="scientific">Solanum chacoense</name>
    <name type="common">Chaco potato</name>
    <dbReference type="NCBI Taxonomy" id="4108"/>
    <lineage>
        <taxon>Eukaryota</taxon>
        <taxon>Viridiplantae</taxon>
        <taxon>Streptophyta</taxon>
        <taxon>Embryophyta</taxon>
        <taxon>Tracheophyta</taxon>
        <taxon>Spermatophyta</taxon>
        <taxon>Magnoliopsida</taxon>
        <taxon>eudicotyledons</taxon>
        <taxon>Gunneridae</taxon>
        <taxon>Pentapetalae</taxon>
        <taxon>asterids</taxon>
        <taxon>lamiids</taxon>
        <taxon>Solanales</taxon>
        <taxon>Solanaceae</taxon>
        <taxon>Solanoideae</taxon>
        <taxon>Solaneae</taxon>
        <taxon>Solanum</taxon>
    </lineage>
</organism>
<dbReference type="EMBL" id="GEDG01027743">
    <property type="protein sequence ID" value="JAP13632.1"/>
    <property type="molecule type" value="Transcribed_RNA"/>
</dbReference>